<accession>A0A7I8VBY0</accession>
<dbReference type="AlphaFoldDB" id="A0A7I8VBY0"/>
<dbReference type="EMBL" id="CAJFCJ010000004">
    <property type="protein sequence ID" value="CAD5113788.1"/>
    <property type="molecule type" value="Genomic_DNA"/>
</dbReference>
<dbReference type="Proteomes" id="UP000549394">
    <property type="component" value="Unassembled WGS sequence"/>
</dbReference>
<name>A0A7I8VBY0_9ANNE</name>
<evidence type="ECO:0000313" key="1">
    <source>
        <dbReference type="EMBL" id="CAD5113788.1"/>
    </source>
</evidence>
<protein>
    <submittedName>
        <fullName evidence="1">DgyrCDS2956</fullName>
    </submittedName>
</protein>
<sequence>MIRKIIGPEPPMASKINEKVSIVRPAIVLSVGGGGRVANERKDAVEKDLEHFSDVAKKELFLFHRQKLQAYEDALSLYAEAKIRTANDTIEVLGKALNKLGA</sequence>
<dbReference type="OrthoDB" id="9976382at2759"/>
<reference evidence="1 2" key="1">
    <citation type="submission" date="2020-08" db="EMBL/GenBank/DDBJ databases">
        <authorList>
            <person name="Hejnol A."/>
        </authorList>
    </citation>
    <scope>NUCLEOTIDE SEQUENCE [LARGE SCALE GENOMIC DNA]</scope>
</reference>
<gene>
    <name evidence="1" type="ORF">DGYR_LOCUS2722</name>
</gene>
<evidence type="ECO:0000313" key="2">
    <source>
        <dbReference type="Proteomes" id="UP000549394"/>
    </source>
</evidence>
<comment type="caution">
    <text evidence="1">The sequence shown here is derived from an EMBL/GenBank/DDBJ whole genome shotgun (WGS) entry which is preliminary data.</text>
</comment>
<proteinExistence type="predicted"/>
<keyword evidence="2" id="KW-1185">Reference proteome</keyword>
<organism evidence="1 2">
    <name type="scientific">Dimorphilus gyrociliatus</name>
    <dbReference type="NCBI Taxonomy" id="2664684"/>
    <lineage>
        <taxon>Eukaryota</taxon>
        <taxon>Metazoa</taxon>
        <taxon>Spiralia</taxon>
        <taxon>Lophotrochozoa</taxon>
        <taxon>Annelida</taxon>
        <taxon>Polychaeta</taxon>
        <taxon>Polychaeta incertae sedis</taxon>
        <taxon>Dinophilidae</taxon>
        <taxon>Dimorphilus</taxon>
    </lineage>
</organism>
<dbReference type="Gene3D" id="1.20.1270.60">
    <property type="entry name" value="Arfaptin homology (AH) domain/BAR domain"/>
    <property type="match status" value="1"/>
</dbReference>
<dbReference type="InterPro" id="IPR027267">
    <property type="entry name" value="AH/BAR_dom_sf"/>
</dbReference>